<keyword evidence="2" id="KW-1185">Reference proteome</keyword>
<dbReference type="Proteomes" id="UP000053237">
    <property type="component" value="Unassembled WGS sequence"/>
</dbReference>
<accession>A0A024FXC4</accession>
<dbReference type="EMBL" id="CAIX01002025">
    <property type="protein sequence ID" value="CCI11775.1"/>
    <property type="molecule type" value="Genomic_DNA"/>
</dbReference>
<evidence type="ECO:0000313" key="1">
    <source>
        <dbReference type="EMBL" id="CCI11775.1"/>
    </source>
</evidence>
<dbReference type="InParanoid" id="A0A024FXC4"/>
<gene>
    <name evidence="1" type="ORF">BN9_134610</name>
</gene>
<reference evidence="1 2" key="1">
    <citation type="submission" date="2012-05" db="EMBL/GenBank/DDBJ databases">
        <title>Recombination and specialization in a pathogen metapopulation.</title>
        <authorList>
            <person name="Gardiner A."/>
            <person name="Kemen E."/>
            <person name="Schultz-Larsen T."/>
            <person name="MacLean D."/>
            <person name="Van Oosterhout C."/>
            <person name="Jones J.D.G."/>
        </authorList>
    </citation>
    <scope>NUCLEOTIDE SEQUENCE [LARGE SCALE GENOMIC DNA]</scope>
    <source>
        <strain evidence="1 2">Ac Nc2</strain>
    </source>
</reference>
<comment type="caution">
    <text evidence="1">The sequence shown here is derived from an EMBL/GenBank/DDBJ whole genome shotgun (WGS) entry which is preliminary data.</text>
</comment>
<dbReference type="AlphaFoldDB" id="A0A024FXC4"/>
<organism evidence="1 2">
    <name type="scientific">Albugo candida</name>
    <dbReference type="NCBI Taxonomy" id="65357"/>
    <lineage>
        <taxon>Eukaryota</taxon>
        <taxon>Sar</taxon>
        <taxon>Stramenopiles</taxon>
        <taxon>Oomycota</taxon>
        <taxon>Peronosporomycetes</taxon>
        <taxon>Albuginales</taxon>
        <taxon>Albuginaceae</taxon>
        <taxon>Albugo</taxon>
    </lineage>
</organism>
<evidence type="ECO:0000313" key="2">
    <source>
        <dbReference type="Proteomes" id="UP000053237"/>
    </source>
</evidence>
<dbReference type="STRING" id="65357.A0A024FXC4"/>
<sequence length="102" mass="10732">MIIQATSLADTIAAGQAFRLSFSNYPALSTRAIPIRSEALVLQPALMDLPGISSVMITRNDHSKGGLGIALYDTSGIDTSSEVYVDLLITFLPSEDGVSASD</sequence>
<protein>
    <submittedName>
        <fullName evidence="1">Uncharacterized protein</fullName>
    </submittedName>
</protein>
<name>A0A024FXC4_9STRA</name>
<proteinExistence type="predicted"/>